<evidence type="ECO:0000256" key="19">
    <source>
        <dbReference type="ARBA" id="ARBA00034103"/>
    </source>
</evidence>
<keyword evidence="9" id="KW-0965">Cell junction</keyword>
<dbReference type="GO" id="GO:0005634">
    <property type="term" value="C:nucleus"/>
    <property type="evidence" value="ECO:0007669"/>
    <property type="project" value="UniProtKB-SubCell"/>
</dbReference>
<reference evidence="23" key="3">
    <citation type="submission" date="2025-09" db="UniProtKB">
        <authorList>
            <consortium name="Ensembl"/>
        </authorList>
    </citation>
    <scope>IDENTIFICATION</scope>
</reference>
<dbReference type="Ensembl" id="ENSAPET00000031854.1">
    <property type="protein sequence ID" value="ENSAPEP00000031030.1"/>
    <property type="gene ID" value="ENSAPEG00000022016.1"/>
</dbReference>
<dbReference type="PANTHER" id="PTHR16768">
    <property type="entry name" value="DOWN REGULATED IN RENAL CARCINOMA 1/TU3A"/>
    <property type="match status" value="1"/>
</dbReference>
<dbReference type="Proteomes" id="UP000265080">
    <property type="component" value="Chromosome 6"/>
</dbReference>
<evidence type="ECO:0000256" key="11">
    <source>
        <dbReference type="ARBA" id="ARBA00023018"/>
    </source>
</evidence>
<dbReference type="AlphaFoldDB" id="A0A3P8TXT0"/>
<evidence type="ECO:0000256" key="1">
    <source>
        <dbReference type="ARBA" id="ARBA00004123"/>
    </source>
</evidence>
<keyword evidence="18" id="KW-0131">Cell cycle</keyword>
<evidence type="ECO:0000256" key="22">
    <source>
        <dbReference type="SAM" id="MobiDB-lite"/>
    </source>
</evidence>
<feature type="compositionally biased region" description="Basic and acidic residues" evidence="22">
    <location>
        <begin position="32"/>
        <end position="48"/>
    </location>
</feature>
<organism evidence="23 24">
    <name type="scientific">Amphiprion percula</name>
    <name type="common">Orange clownfish</name>
    <name type="synonym">Lutjanus percula</name>
    <dbReference type="NCBI Taxonomy" id="161767"/>
    <lineage>
        <taxon>Eukaryota</taxon>
        <taxon>Metazoa</taxon>
        <taxon>Chordata</taxon>
        <taxon>Craniata</taxon>
        <taxon>Vertebrata</taxon>
        <taxon>Euteleostomi</taxon>
        <taxon>Actinopterygii</taxon>
        <taxon>Neopterygii</taxon>
        <taxon>Teleostei</taxon>
        <taxon>Neoteleostei</taxon>
        <taxon>Acanthomorphata</taxon>
        <taxon>Ovalentaria</taxon>
        <taxon>Pomacentridae</taxon>
        <taxon>Amphiprion</taxon>
    </lineage>
</organism>
<evidence type="ECO:0000256" key="2">
    <source>
        <dbReference type="ARBA" id="ARBA00004236"/>
    </source>
</evidence>
<keyword evidence="10" id="KW-0346">Stress response</keyword>
<dbReference type="GO" id="GO:0001725">
    <property type="term" value="C:stress fiber"/>
    <property type="evidence" value="ECO:0007669"/>
    <property type="project" value="UniProtKB-SubCell"/>
</dbReference>
<evidence type="ECO:0000256" key="21">
    <source>
        <dbReference type="ARBA" id="ARBA00045129"/>
    </source>
</evidence>
<evidence type="ECO:0000256" key="6">
    <source>
        <dbReference type="ARBA" id="ARBA00022475"/>
    </source>
</evidence>
<evidence type="ECO:0000256" key="7">
    <source>
        <dbReference type="ARBA" id="ARBA00022490"/>
    </source>
</evidence>
<dbReference type="GO" id="GO:0030041">
    <property type="term" value="P:actin filament polymerization"/>
    <property type="evidence" value="ECO:0007669"/>
    <property type="project" value="TreeGrafter"/>
</dbReference>
<evidence type="ECO:0000256" key="18">
    <source>
        <dbReference type="ARBA" id="ARBA00023306"/>
    </source>
</evidence>
<keyword evidence="17" id="KW-0966">Cell projection</keyword>
<reference evidence="23" key="2">
    <citation type="submission" date="2025-08" db="UniProtKB">
        <authorList>
            <consortium name="Ensembl"/>
        </authorList>
    </citation>
    <scope>IDENTIFICATION</scope>
</reference>
<proteinExistence type="predicted"/>
<keyword evidence="7" id="KW-0963">Cytoplasm</keyword>
<dbReference type="GO" id="GO:0043005">
    <property type="term" value="C:neuron projection"/>
    <property type="evidence" value="ECO:0007669"/>
    <property type="project" value="TreeGrafter"/>
</dbReference>
<dbReference type="GeneTree" id="ENSGT00390000011228"/>
<sequence length="177" mass="20609">MMKRRMMKRRRSIRETLRSCDCCSTLTLTEQQNRHEASSRLRPERRTEPGPGLEPVTEPRPGPGLGVEPGADGSEQPLSELQSDGEICGGVNVEMKPELQRVLESRRRDQQIRQKKQEDEARRKISPLEAELLKRHKKLEELEKQQQQQENLKAPEFVKVKENLRRTSFNSKEEKEV</sequence>
<comment type="function">
    <text evidence="21">Stress-inducible actin-binding protein that plays a role in synaptic and cognitive functions by modulating actin filamentous (F-actin) dynamics. Mediates polymerization of globular actin to F-actin. Also binds to, stabilizes and bundles F-actin. Involved in synaptic function by regulating neurite outgrowth in an actin-dependent manner and for the acquisition of hippocampus-dependent cognitive function, such as learning and long-term memory. Plays a role in the actin and microtubule cytoskeleton organization; negatively regulates focal adhesion (FA) assembly promoting malignant glial cell migration in an actin-, microtubule- and MAP1A-dependent manner. Also involved in neuroblastoma G1/S phase cell cycle progression and cell proliferation inhibition by stimulating ubiquitination of NF-kappa-B subunit RELA and NF-kappa-B degradation in a COMMD1- and actin-dependent manner. May play a role in tumor development.</text>
</comment>
<evidence type="ECO:0000313" key="24">
    <source>
        <dbReference type="Proteomes" id="UP000265080"/>
    </source>
</evidence>
<evidence type="ECO:0000256" key="20">
    <source>
        <dbReference type="ARBA" id="ARBA00040095"/>
    </source>
</evidence>
<dbReference type="GO" id="GO:0051017">
    <property type="term" value="P:actin filament bundle assembly"/>
    <property type="evidence" value="ECO:0007669"/>
    <property type="project" value="TreeGrafter"/>
</dbReference>
<evidence type="ECO:0000256" key="3">
    <source>
        <dbReference type="ARBA" id="ARBA00004246"/>
    </source>
</evidence>
<dbReference type="GO" id="GO:0003779">
    <property type="term" value="F:actin binding"/>
    <property type="evidence" value="ECO:0007669"/>
    <property type="project" value="UniProtKB-KW"/>
</dbReference>
<evidence type="ECO:0000256" key="15">
    <source>
        <dbReference type="ARBA" id="ARBA00023212"/>
    </source>
</evidence>
<keyword evidence="14" id="KW-0009">Actin-binding</keyword>
<name>A0A3P8TXT0_AMPPE</name>
<feature type="region of interest" description="Disordered" evidence="22">
    <location>
        <begin position="28"/>
        <end position="177"/>
    </location>
</feature>
<keyword evidence="13" id="KW-0472">Membrane</keyword>
<keyword evidence="6" id="KW-1003">Cell membrane</keyword>
<keyword evidence="24" id="KW-1185">Reference proteome</keyword>
<feature type="compositionally biased region" description="Basic and acidic residues" evidence="22">
    <location>
        <begin position="95"/>
        <end position="123"/>
    </location>
</feature>
<keyword evidence="8" id="KW-0341">Growth regulation</keyword>
<comment type="subcellular location">
    <subcellularLocation>
        <location evidence="3">Cell junction</location>
        <location evidence="3">Focal adhesion</location>
    </subcellularLocation>
    <subcellularLocation>
        <location evidence="2">Cell membrane</location>
    </subcellularLocation>
    <subcellularLocation>
        <location evidence="4">Cell projection</location>
    </subcellularLocation>
    <subcellularLocation>
        <location evidence="5">Cytoplasm</location>
        <location evidence="5">Cytoskeleton</location>
        <location evidence="5">Stress fiber</location>
    </subcellularLocation>
    <subcellularLocation>
        <location evidence="1">Nucleus</location>
    </subcellularLocation>
    <subcellularLocation>
        <location evidence="19">Synapse</location>
    </subcellularLocation>
</comment>
<evidence type="ECO:0000256" key="4">
    <source>
        <dbReference type="ARBA" id="ARBA00004316"/>
    </source>
</evidence>
<keyword evidence="16" id="KW-0539">Nucleus</keyword>
<dbReference type="GO" id="GO:0032956">
    <property type="term" value="P:regulation of actin cytoskeleton organization"/>
    <property type="evidence" value="ECO:0007669"/>
    <property type="project" value="TreeGrafter"/>
</dbReference>
<keyword evidence="12" id="KW-0175">Coiled coil</keyword>
<reference evidence="23 24" key="1">
    <citation type="submission" date="2018-03" db="EMBL/GenBank/DDBJ databases">
        <title>Finding Nemo's genes: A chromosome-scale reference assembly of the genome of the orange clownfish Amphiprion percula.</title>
        <authorList>
            <person name="Lehmann R."/>
        </authorList>
    </citation>
    <scope>NUCLEOTIDE SEQUENCE</scope>
</reference>
<dbReference type="GO" id="GO:0005925">
    <property type="term" value="C:focal adhesion"/>
    <property type="evidence" value="ECO:0007669"/>
    <property type="project" value="UniProtKB-SubCell"/>
</dbReference>
<evidence type="ECO:0000313" key="23">
    <source>
        <dbReference type="Ensembl" id="ENSAPEP00000031030.1"/>
    </source>
</evidence>
<evidence type="ECO:0000256" key="5">
    <source>
        <dbReference type="ARBA" id="ARBA00004529"/>
    </source>
</evidence>
<dbReference type="InterPro" id="IPR009533">
    <property type="entry name" value="FAM107"/>
</dbReference>
<dbReference type="Pfam" id="PF06625">
    <property type="entry name" value="DUF1151"/>
    <property type="match status" value="1"/>
</dbReference>
<protein>
    <recommendedName>
        <fullName evidence="20">Actin-associated protein FAM107A</fullName>
    </recommendedName>
</protein>
<dbReference type="GO" id="GO:0045202">
    <property type="term" value="C:synapse"/>
    <property type="evidence" value="ECO:0007669"/>
    <property type="project" value="UniProtKB-SubCell"/>
</dbReference>
<feature type="compositionally biased region" description="Basic and acidic residues" evidence="22">
    <location>
        <begin position="156"/>
        <end position="177"/>
    </location>
</feature>
<evidence type="ECO:0000256" key="9">
    <source>
        <dbReference type="ARBA" id="ARBA00022949"/>
    </source>
</evidence>
<evidence type="ECO:0000256" key="8">
    <source>
        <dbReference type="ARBA" id="ARBA00022604"/>
    </source>
</evidence>
<evidence type="ECO:0000256" key="17">
    <source>
        <dbReference type="ARBA" id="ARBA00023273"/>
    </source>
</evidence>
<evidence type="ECO:0000256" key="10">
    <source>
        <dbReference type="ARBA" id="ARBA00023016"/>
    </source>
</evidence>
<dbReference type="GO" id="GO:0005886">
    <property type="term" value="C:plasma membrane"/>
    <property type="evidence" value="ECO:0007669"/>
    <property type="project" value="UniProtKB-SubCell"/>
</dbReference>
<evidence type="ECO:0000256" key="12">
    <source>
        <dbReference type="ARBA" id="ARBA00023054"/>
    </source>
</evidence>
<dbReference type="PANTHER" id="PTHR16768:SF3">
    <property type="entry name" value="ACTIN-ASSOCIATED PROTEIN FAM107A"/>
    <property type="match status" value="1"/>
</dbReference>
<evidence type="ECO:0000256" key="14">
    <source>
        <dbReference type="ARBA" id="ARBA00023203"/>
    </source>
</evidence>
<evidence type="ECO:0000256" key="13">
    <source>
        <dbReference type="ARBA" id="ARBA00023136"/>
    </source>
</evidence>
<accession>A0A3P8TXT0</accession>
<evidence type="ECO:0000256" key="16">
    <source>
        <dbReference type="ARBA" id="ARBA00023242"/>
    </source>
</evidence>
<keyword evidence="15" id="KW-0206">Cytoskeleton</keyword>
<keyword evidence="11" id="KW-0770">Synapse</keyword>